<evidence type="ECO:0000313" key="3">
    <source>
        <dbReference type="Proteomes" id="UP000094112"/>
    </source>
</evidence>
<proteinExistence type="predicted"/>
<evidence type="ECO:0000313" key="2">
    <source>
        <dbReference type="EMBL" id="ODQ58439.1"/>
    </source>
</evidence>
<protein>
    <submittedName>
        <fullName evidence="2">Uncharacterized protein</fullName>
    </submittedName>
</protein>
<dbReference type="OrthoDB" id="3981031at2759"/>
<dbReference type="RefSeq" id="XP_019037646.1">
    <property type="nucleotide sequence ID" value="XM_019184202.1"/>
</dbReference>
<dbReference type="EMBL" id="KV454212">
    <property type="protein sequence ID" value="ODQ58439.1"/>
    <property type="molecule type" value="Genomic_DNA"/>
</dbReference>
<dbReference type="Proteomes" id="UP000094112">
    <property type="component" value="Unassembled WGS sequence"/>
</dbReference>
<name>A0A1E3NZ41_WICAA</name>
<organism evidence="2 3">
    <name type="scientific">Wickerhamomyces anomalus (strain ATCC 58044 / CBS 1984 / NCYC 433 / NRRL Y-366-8)</name>
    <name type="common">Yeast</name>
    <name type="synonym">Hansenula anomala</name>
    <dbReference type="NCBI Taxonomy" id="683960"/>
    <lineage>
        <taxon>Eukaryota</taxon>
        <taxon>Fungi</taxon>
        <taxon>Dikarya</taxon>
        <taxon>Ascomycota</taxon>
        <taxon>Saccharomycotina</taxon>
        <taxon>Saccharomycetes</taxon>
        <taxon>Phaffomycetales</taxon>
        <taxon>Wickerhamomycetaceae</taxon>
        <taxon>Wickerhamomyces</taxon>
    </lineage>
</organism>
<evidence type="ECO:0000256" key="1">
    <source>
        <dbReference type="SAM" id="Coils"/>
    </source>
</evidence>
<accession>A0A1E3NZ41</accession>
<keyword evidence="1" id="KW-0175">Coiled coil</keyword>
<gene>
    <name evidence="2" type="ORF">WICANDRAFT_70362</name>
</gene>
<feature type="coiled-coil region" evidence="1">
    <location>
        <begin position="120"/>
        <end position="184"/>
    </location>
</feature>
<sequence length="602" mass="69247">MTFLSQICMRGSLRSSHTIRQNIRSNNNTRLFIENRFFHSQRNVRPSLQNKALKSPTGGNLFWHYLNAPGNMLFLTTNFIGLGILVTYRCFSSVAVANRTSQDVETNILLDNTMNGLINFDSSGDRFNLLKQQIEELKQEELKLSALEEEYEEEDILETELKELEQEEEDLALMTSRSQLNEEEVDEMLPYTEMELDEYGPPLVRDAKDERFKSLLISQLLSSFYVNDFLGQIFRENEPDLQLLETLSTPAKESLVLALYGLLERQNDGECANVDSFKAFFDKLPVKEIKHFIEDAFASDLRYQGTAYNNTLIKDEYLENSLEAADLESLSMEKINKIIRKDYEFDCEAYLNLAVLLINTKSLAKSPTYDVCAKIVEQYNEKGNNRKHRNLSNITNVLNSVFFHLDQLKIEKLGDPFTQLMKSSIRLGNKTGFHSALRKMKCDEASLLHKQKHNNIKTVTPRDIKFGDKFSIKAYATALEGLLHFRASSEHIHGVIGKLLKSLVSSDGELKVLTQDKVNIDSHSLFSSIPLEVFKLFVRFAEEYSDNVFLGWCFKFMNRYYDVSSTVYDKSHELLRETAISMGNKDLLAQIDDAYKAGRRKY</sequence>
<dbReference type="AlphaFoldDB" id="A0A1E3NZ41"/>
<reference evidence="2 3" key="1">
    <citation type="journal article" date="2016" name="Proc. Natl. Acad. Sci. U.S.A.">
        <title>Comparative genomics of biotechnologically important yeasts.</title>
        <authorList>
            <person name="Riley R."/>
            <person name="Haridas S."/>
            <person name="Wolfe K.H."/>
            <person name="Lopes M.R."/>
            <person name="Hittinger C.T."/>
            <person name="Goeker M."/>
            <person name="Salamov A.A."/>
            <person name="Wisecaver J.H."/>
            <person name="Long T.M."/>
            <person name="Calvey C.H."/>
            <person name="Aerts A.L."/>
            <person name="Barry K.W."/>
            <person name="Choi C."/>
            <person name="Clum A."/>
            <person name="Coughlan A.Y."/>
            <person name="Deshpande S."/>
            <person name="Douglass A.P."/>
            <person name="Hanson S.J."/>
            <person name="Klenk H.-P."/>
            <person name="LaButti K.M."/>
            <person name="Lapidus A."/>
            <person name="Lindquist E.A."/>
            <person name="Lipzen A.M."/>
            <person name="Meier-Kolthoff J.P."/>
            <person name="Ohm R.A."/>
            <person name="Otillar R.P."/>
            <person name="Pangilinan J.L."/>
            <person name="Peng Y."/>
            <person name="Rokas A."/>
            <person name="Rosa C.A."/>
            <person name="Scheuner C."/>
            <person name="Sibirny A.A."/>
            <person name="Slot J.C."/>
            <person name="Stielow J.B."/>
            <person name="Sun H."/>
            <person name="Kurtzman C.P."/>
            <person name="Blackwell M."/>
            <person name="Grigoriev I.V."/>
            <person name="Jeffries T.W."/>
        </authorList>
    </citation>
    <scope>NUCLEOTIDE SEQUENCE [LARGE SCALE GENOMIC DNA]</scope>
    <source>
        <strain evidence="3">ATCC 58044 / CBS 1984 / NCYC 433 / NRRL Y-366-8</strain>
    </source>
</reference>
<keyword evidence="3" id="KW-1185">Reference proteome</keyword>
<dbReference type="GeneID" id="30201448"/>